<organism evidence="7">
    <name type="scientific">Graphocephala atropunctata</name>
    <dbReference type="NCBI Taxonomy" id="36148"/>
    <lineage>
        <taxon>Eukaryota</taxon>
        <taxon>Metazoa</taxon>
        <taxon>Ecdysozoa</taxon>
        <taxon>Arthropoda</taxon>
        <taxon>Hexapoda</taxon>
        <taxon>Insecta</taxon>
        <taxon>Pterygota</taxon>
        <taxon>Neoptera</taxon>
        <taxon>Paraneoptera</taxon>
        <taxon>Hemiptera</taxon>
        <taxon>Auchenorrhyncha</taxon>
        <taxon>Membracoidea</taxon>
        <taxon>Cicadellidae</taxon>
        <taxon>Cicadellinae</taxon>
        <taxon>Cicadellini</taxon>
        <taxon>Graphocephala</taxon>
    </lineage>
</organism>
<reference evidence="7" key="1">
    <citation type="submission" date="2015-11" db="EMBL/GenBank/DDBJ databases">
        <title>De novo transcriptome assembly of four potential Pierce s Disease insect vectors from Arizona vineyards.</title>
        <authorList>
            <person name="Tassone E.E."/>
        </authorList>
    </citation>
    <scope>NUCLEOTIDE SEQUENCE</scope>
</reference>
<dbReference type="Pfam" id="PF10350">
    <property type="entry name" value="DUF2428"/>
    <property type="match status" value="1"/>
</dbReference>
<proteinExistence type="inferred from homology"/>
<comment type="similarity">
    <text evidence="1">Belongs to the THADA family.</text>
</comment>
<evidence type="ECO:0000256" key="1">
    <source>
        <dbReference type="ARBA" id="ARBA00010409"/>
    </source>
</evidence>
<dbReference type="GO" id="GO:0005829">
    <property type="term" value="C:cytosol"/>
    <property type="evidence" value="ECO:0007669"/>
    <property type="project" value="TreeGrafter"/>
</dbReference>
<dbReference type="PANTHER" id="PTHR14387">
    <property type="entry name" value="THADA/DEATH RECEPTOR INTERACTING PROTEIN"/>
    <property type="match status" value="1"/>
</dbReference>
<dbReference type="InterPro" id="IPR019442">
    <property type="entry name" value="THADA/TRM732_DUF2428"/>
</dbReference>
<dbReference type="InterPro" id="IPR016024">
    <property type="entry name" value="ARM-type_fold"/>
</dbReference>
<evidence type="ECO:0000256" key="3">
    <source>
        <dbReference type="ARBA" id="ARBA00035698"/>
    </source>
</evidence>
<dbReference type="SUPFAM" id="SSF48371">
    <property type="entry name" value="ARM repeat"/>
    <property type="match status" value="1"/>
</dbReference>
<dbReference type="Pfam" id="PF25150">
    <property type="entry name" value="TPR_Trm732"/>
    <property type="match status" value="1"/>
</dbReference>
<dbReference type="AlphaFoldDB" id="A0A1B6LYT2"/>
<feature type="domain" description="tRNA (32-2'-O)-methyltransferase regulator THADA-like TPR repeats region" evidence="5">
    <location>
        <begin position="476"/>
        <end position="683"/>
    </location>
</feature>
<sequence length="1143" mass="126590">MSVTLSLRVTCNKRKPGVKPSAIKEENIAHIIAHLRLLTRHVAGSNEYLDELQKATDLKSQLERLRQGFNLVNVAQENKDKHDECYYTILVEILLSLELKSPLRSGIIRILKDHSDKEPVAIKNIISVRLKSRYLTIEGNNISSVMTIANTLCGCFDNFSVGVEGVSACENETYTFIVDNLTICRDILRTNENPAQTTELCQCTHTLVRAALHMCSSVAESATITTSDRSQSQLQLHELTLQLVDCNLLPLDTRTNCGLLVVTTGRCRWLEILKMELSNSDDITRLCIFSGLLGSFSVKELSVPVTSNENTALQKIFNNVMDTHSRNPLQPSVTLSVARVLVSLSRVLHSDSRPLHYMLPRLLLYTWEHLEHVMDSVKHLAVTLLHNITKLHSSEVDVYGGILSAIRTLPVWGRAKYTALSSLLGKVPVSSLVNGAEDIDCLYQHLNLEVTSSHTVNAFQDLMKHHYLEMEDKEEWNKLWVRPLLRYIDHNPSVPLQQVLSKAITVCPRTVNFVLSLPGKEVSLGTVLLCLRHAHKQGLLETATEDGDKWKGLVDYSTLRLAVHTPDEQTRLSCLALIVEAPKTTKMFTPNELKVIMEYVSQNFNLESPAARQRNIALLCKFVSRLGESRQALERSSTLQSDPVLQSYTECRVWLERSCVDSLFPGASYSRRVTALQLLTTLAAPSSPALLAGLLACLADSYEEVKEMAMRLLTSTSGLLDDLVVPERVVAVMEKCVEQAGGVKPPETQTAAYLLATLSQAQWSADALAAVVERYSCAPLAGQTHIEHVSVLCCLLVVVEQLTQQLNVASVSLLRAASSAPLYGLLFTAKLLMSQVNLRECKSEPWSELVSRLVELSFSCSQAVASVVNNESPEGHFPMDFDFDPTEGCGDGGGEEGVEGVTSQMVLLCSWRTVKEVSLLLGFLAAESSITQSPQDGGLLSGENLLKIGTHLTTLLAETKHRGAFEQAYIGFCKLVSRLWKLPAGHLRSLPSQWLEETMQEVSNNNENLCATRRSAGLPFMIQALICTQLEVEGASSIEPWVSRLLYLAESVTASSTTHTHALNILRALFRNTQLGEAVGVFVEQAIIVAITAFSASSWMERNSATLLLTALMTRVFGVPRSKSQEHLSWKNKMTGRIFFQRY</sequence>
<evidence type="ECO:0000259" key="5">
    <source>
        <dbReference type="Pfam" id="PF25150"/>
    </source>
</evidence>
<feature type="domain" description="DUF2428" evidence="4">
    <location>
        <begin position="849"/>
        <end position="1099"/>
    </location>
</feature>
<evidence type="ECO:0000259" key="4">
    <source>
        <dbReference type="Pfam" id="PF10350"/>
    </source>
</evidence>
<evidence type="ECO:0000313" key="7">
    <source>
        <dbReference type="EMBL" id="JAT28780.1"/>
    </source>
</evidence>
<keyword evidence="2" id="KW-0819">tRNA processing</keyword>
<accession>A0A1B6LYT2</accession>
<name>A0A1B6LYT2_9HEMI</name>
<dbReference type="EMBL" id="GEBQ01011197">
    <property type="protein sequence ID" value="JAT28780.1"/>
    <property type="molecule type" value="Transcribed_RNA"/>
</dbReference>
<feature type="non-terminal residue" evidence="7">
    <location>
        <position position="1143"/>
    </location>
</feature>
<gene>
    <name evidence="7" type="ORF">g.19744</name>
</gene>
<evidence type="ECO:0000259" key="6">
    <source>
        <dbReference type="Pfam" id="PF25151"/>
    </source>
</evidence>
<dbReference type="InterPro" id="IPR056843">
    <property type="entry name" value="THADA-like_TPR"/>
</dbReference>
<dbReference type="PANTHER" id="PTHR14387:SF7">
    <property type="entry name" value="THYROID ADENOMA-ASSOCIATED PROTEIN"/>
    <property type="match status" value="1"/>
</dbReference>
<protein>
    <recommendedName>
        <fullName evidence="3">tRNA (32-2'-O)-methyltransferase regulator THADA</fullName>
    </recommendedName>
</protein>
<evidence type="ECO:0000256" key="2">
    <source>
        <dbReference type="ARBA" id="ARBA00022694"/>
    </source>
</evidence>
<dbReference type="InterPro" id="IPR051954">
    <property type="entry name" value="tRNA_methyltransferase_THADA"/>
</dbReference>
<feature type="domain" description="tRNA (32-2'-O)-methyltransferase regulator THADA-like C-terminal TPR repeats region" evidence="6">
    <location>
        <begin position="1102"/>
        <end position="1143"/>
    </location>
</feature>
<dbReference type="Pfam" id="PF25151">
    <property type="entry name" value="TPR_Trm732_C"/>
    <property type="match status" value="1"/>
</dbReference>
<dbReference type="GO" id="GO:0030488">
    <property type="term" value="P:tRNA methylation"/>
    <property type="evidence" value="ECO:0007669"/>
    <property type="project" value="TreeGrafter"/>
</dbReference>
<dbReference type="InterPro" id="IPR056842">
    <property type="entry name" value="THADA-like_TPR_C"/>
</dbReference>